<name>A0ABV9JF10_9LACT</name>
<protein>
    <submittedName>
        <fullName evidence="2">Uncharacterized protein</fullName>
    </submittedName>
</protein>
<sequence>MLKHQEQKAKCQWSDGSHFGGLPRYFILKRIIMLIGILKSRLPQKFFMWINIVSGLVVLIYGIYLLVQALMMIF</sequence>
<keyword evidence="3" id="KW-1185">Reference proteome</keyword>
<dbReference type="Proteomes" id="UP001595987">
    <property type="component" value="Unassembled WGS sequence"/>
</dbReference>
<proteinExistence type="predicted"/>
<keyword evidence="1" id="KW-1133">Transmembrane helix</keyword>
<dbReference type="RefSeq" id="WP_213536202.1">
    <property type="nucleotide sequence ID" value="NZ_BOVQ01000006.1"/>
</dbReference>
<dbReference type="EMBL" id="JBHSGD010000008">
    <property type="protein sequence ID" value="MFC4653088.1"/>
    <property type="molecule type" value="Genomic_DNA"/>
</dbReference>
<organism evidence="2 3">
    <name type="scientific">Lactococcus nasutitermitis</name>
    <dbReference type="NCBI Taxonomy" id="1652957"/>
    <lineage>
        <taxon>Bacteria</taxon>
        <taxon>Bacillati</taxon>
        <taxon>Bacillota</taxon>
        <taxon>Bacilli</taxon>
        <taxon>Lactobacillales</taxon>
        <taxon>Streptococcaceae</taxon>
        <taxon>Lactococcus</taxon>
    </lineage>
</organism>
<reference evidence="3" key="1">
    <citation type="journal article" date="2019" name="Int. J. Syst. Evol. Microbiol.">
        <title>The Global Catalogue of Microorganisms (GCM) 10K type strain sequencing project: providing services to taxonomists for standard genome sequencing and annotation.</title>
        <authorList>
            <consortium name="The Broad Institute Genomics Platform"/>
            <consortium name="The Broad Institute Genome Sequencing Center for Infectious Disease"/>
            <person name="Wu L."/>
            <person name="Ma J."/>
        </authorList>
    </citation>
    <scope>NUCLEOTIDE SEQUENCE [LARGE SCALE GENOMIC DNA]</scope>
    <source>
        <strain evidence="3">CCUG 63287</strain>
    </source>
</reference>
<evidence type="ECO:0000313" key="2">
    <source>
        <dbReference type="EMBL" id="MFC4653088.1"/>
    </source>
</evidence>
<evidence type="ECO:0000313" key="3">
    <source>
        <dbReference type="Proteomes" id="UP001595987"/>
    </source>
</evidence>
<keyword evidence="1" id="KW-0472">Membrane</keyword>
<evidence type="ECO:0000256" key="1">
    <source>
        <dbReference type="SAM" id="Phobius"/>
    </source>
</evidence>
<accession>A0ABV9JF10</accession>
<feature type="transmembrane region" description="Helical" evidence="1">
    <location>
        <begin position="46"/>
        <end position="67"/>
    </location>
</feature>
<keyword evidence="1" id="KW-0812">Transmembrane</keyword>
<comment type="caution">
    <text evidence="2">The sequence shown here is derived from an EMBL/GenBank/DDBJ whole genome shotgun (WGS) entry which is preliminary data.</text>
</comment>
<gene>
    <name evidence="2" type="ORF">ACFO26_09250</name>
</gene>